<protein>
    <submittedName>
        <fullName evidence="4">Class I poly(R)-hydroxyalkanoic acid synthase</fullName>
    </submittedName>
</protein>
<evidence type="ECO:0000313" key="5">
    <source>
        <dbReference type="Proteomes" id="UP001156836"/>
    </source>
</evidence>
<reference evidence="5" key="1">
    <citation type="journal article" date="2019" name="Int. J. Syst. Evol. Microbiol.">
        <title>The Global Catalogue of Microorganisms (GCM) 10K type strain sequencing project: providing services to taxonomists for standard genome sequencing and annotation.</title>
        <authorList>
            <consortium name="The Broad Institute Genomics Platform"/>
            <consortium name="The Broad Institute Genome Sequencing Center for Infectious Disease"/>
            <person name="Wu L."/>
            <person name="Ma J."/>
        </authorList>
    </citation>
    <scope>NUCLEOTIDE SEQUENCE [LARGE SCALE GENOMIC DNA]</scope>
    <source>
        <strain evidence="5">NBRC 104970</strain>
    </source>
</reference>
<sequence length="574" mass="65321">MTLSQSSFLAEQQARYTKMQHELRQAFDPFGLMQTTFDAQRAWLSHPDQLAATLGDWGNDYLRWCNAAASRATGLSENDPFVPNPEDTRFADAIWRDSPYWDMVKEWYLFNTRWLQDALYATPELNEHDRARAAFWLRQYLNAIAPTNYFFLNPVAMAKALATRGDSVYQGFLNFARDTARGDIAMTDMSAFKVGENLGTTPGSVVYRGELLEVIHYEATTPTVHQVPIVIVSPWINKFYVLDLDARKSMVKFLVDQGFSVFITSWKNPGTEARDVAFDDYLTEGVARIVDVAREISGSEQVNLVGYCIGGTLVATYLAWLAKQGQEQQRIASATLLTSLTDFSWPGDIEVFLDEEGLAFVENTIHRKGYLDGKEMAASFRMLRANSLVWNYWVGNYLLGETPMPFDVLYWNMDATRMPERMHCYYLREFYFHNRLIQPDVLTIAGQPIDLGRIGSPLFMVSTEEDHIAPWKQTWKLTERVSAPVTFTLSTSGHILGIVNPPRPDSKRSYWQGPVQQGEVDEAWKAGLSKQPGSWWPSWVEWLRPRAGEQVKPKIASRKHPALDAAPGLYVLEP</sequence>
<name>A0ABQ6BUX9_9NEIS</name>
<dbReference type="SUPFAM" id="SSF53474">
    <property type="entry name" value="alpha/beta-Hydrolases"/>
    <property type="match status" value="1"/>
</dbReference>
<organism evidence="4 5">
    <name type="scientific">Chitiniphilus shinanonensis</name>
    <dbReference type="NCBI Taxonomy" id="553088"/>
    <lineage>
        <taxon>Bacteria</taxon>
        <taxon>Pseudomonadati</taxon>
        <taxon>Pseudomonadota</taxon>
        <taxon>Betaproteobacteria</taxon>
        <taxon>Neisseriales</taxon>
        <taxon>Chitinibacteraceae</taxon>
        <taxon>Chitiniphilus</taxon>
    </lineage>
</organism>
<evidence type="ECO:0000256" key="2">
    <source>
        <dbReference type="ARBA" id="ARBA00023315"/>
    </source>
</evidence>
<dbReference type="RefSeq" id="WP_018748102.1">
    <property type="nucleotide sequence ID" value="NZ_BSOZ01000006.1"/>
</dbReference>
<proteinExistence type="predicted"/>
<feature type="domain" description="Poly-beta-hydroxybutyrate polymerase N-terminal" evidence="3">
    <location>
        <begin position="86"/>
        <end position="254"/>
    </location>
</feature>
<dbReference type="PANTHER" id="PTHR36837:SF5">
    <property type="entry name" value="POLY-3-HYDROXYBUTYRATE SYNTHASE"/>
    <property type="match status" value="1"/>
</dbReference>
<dbReference type="EMBL" id="BSOZ01000006">
    <property type="protein sequence ID" value="GLS03609.1"/>
    <property type="molecule type" value="Genomic_DNA"/>
</dbReference>
<keyword evidence="5" id="KW-1185">Reference proteome</keyword>
<dbReference type="InterPro" id="IPR029058">
    <property type="entry name" value="AB_hydrolase_fold"/>
</dbReference>
<dbReference type="Proteomes" id="UP001156836">
    <property type="component" value="Unassembled WGS sequence"/>
</dbReference>
<dbReference type="Pfam" id="PF07167">
    <property type="entry name" value="PhaC_N"/>
    <property type="match status" value="1"/>
</dbReference>
<evidence type="ECO:0000259" key="3">
    <source>
        <dbReference type="Pfam" id="PF07167"/>
    </source>
</evidence>
<evidence type="ECO:0000313" key="4">
    <source>
        <dbReference type="EMBL" id="GLS03609.1"/>
    </source>
</evidence>
<dbReference type="InterPro" id="IPR051321">
    <property type="entry name" value="PHA/PHB_synthase"/>
</dbReference>
<dbReference type="InterPro" id="IPR010941">
    <property type="entry name" value="PhaC_N"/>
</dbReference>
<evidence type="ECO:0000256" key="1">
    <source>
        <dbReference type="ARBA" id="ARBA00022679"/>
    </source>
</evidence>
<keyword evidence="2" id="KW-0012">Acyltransferase</keyword>
<dbReference type="Gene3D" id="3.40.50.1820">
    <property type="entry name" value="alpha/beta hydrolase"/>
    <property type="match status" value="1"/>
</dbReference>
<gene>
    <name evidence="4" type="ORF">GCM10007860_07540</name>
</gene>
<dbReference type="PANTHER" id="PTHR36837">
    <property type="entry name" value="POLY(3-HYDROXYALKANOATE) POLYMERASE SUBUNIT PHAC"/>
    <property type="match status" value="1"/>
</dbReference>
<keyword evidence="1" id="KW-0808">Transferase</keyword>
<comment type="caution">
    <text evidence="4">The sequence shown here is derived from an EMBL/GenBank/DDBJ whole genome shotgun (WGS) entry which is preliminary data.</text>
</comment>
<accession>A0ABQ6BUX9</accession>